<protein>
    <recommendedName>
        <fullName evidence="6">S-adenosyl-L-methionine-dependent methyltransferase</fullName>
        <ecNumber evidence="6">2.1.1.-</ecNumber>
    </recommendedName>
</protein>
<keyword evidence="8" id="KW-1185">Reference proteome</keyword>
<keyword evidence="4 7" id="KW-0808">Transferase</keyword>
<evidence type="ECO:0000256" key="1">
    <source>
        <dbReference type="ARBA" id="ARBA00003907"/>
    </source>
</evidence>
<dbReference type="Pfam" id="PF04072">
    <property type="entry name" value="LCM"/>
    <property type="match status" value="1"/>
</dbReference>
<evidence type="ECO:0000256" key="5">
    <source>
        <dbReference type="ARBA" id="ARBA00022691"/>
    </source>
</evidence>
<dbReference type="GO" id="GO:0008168">
    <property type="term" value="F:methyltransferase activity"/>
    <property type="evidence" value="ECO:0007669"/>
    <property type="project" value="UniProtKB-UniRule"/>
</dbReference>
<dbReference type="InterPro" id="IPR007213">
    <property type="entry name" value="Ppm1/Ppm2/Tcmp"/>
</dbReference>
<accession>A0A839Q9U0</accession>
<dbReference type="PANTHER" id="PTHR43619:SF2">
    <property type="entry name" value="S-ADENOSYL-L-METHIONINE-DEPENDENT METHYLTRANSFERASES SUPERFAMILY PROTEIN"/>
    <property type="match status" value="1"/>
</dbReference>
<dbReference type="EMBL" id="JACHVU010000002">
    <property type="protein sequence ID" value="MBB2989351.1"/>
    <property type="molecule type" value="Genomic_DNA"/>
</dbReference>
<dbReference type="AlphaFoldDB" id="A0A839Q9U0"/>
<comment type="function">
    <text evidence="1 6">Exhibits S-adenosyl-L-methionine-dependent methyltransferase activity.</text>
</comment>
<evidence type="ECO:0000313" key="7">
    <source>
        <dbReference type="EMBL" id="MBB2989351.1"/>
    </source>
</evidence>
<dbReference type="RefSeq" id="WP_183466658.1">
    <property type="nucleotide sequence ID" value="NZ_JACHVU010000002.1"/>
</dbReference>
<dbReference type="Proteomes" id="UP000550501">
    <property type="component" value="Unassembled WGS sequence"/>
</dbReference>
<gene>
    <name evidence="7" type="ORF">FHR72_000814</name>
</gene>
<evidence type="ECO:0000313" key="8">
    <source>
        <dbReference type="Proteomes" id="UP000550501"/>
    </source>
</evidence>
<evidence type="ECO:0000256" key="2">
    <source>
        <dbReference type="ARBA" id="ARBA00008138"/>
    </source>
</evidence>
<evidence type="ECO:0000256" key="6">
    <source>
        <dbReference type="RuleBase" id="RU362030"/>
    </source>
</evidence>
<dbReference type="EC" id="2.1.1.-" evidence="6"/>
<sequence>MTVVDGDAGVRAGIDAEVLSVALARSSEASSRPPLFTDPFVRSLLDASAADESVPQSEQIVDHVAARTKWFDDFFLAASSSGIAQIVVLSPGLDTRPWRLPWLDDTVIYEVDRPEILEFKSRILSGTGATPTARYVPVPVDRGTDWTKALTASGFDHTDPSAWAAEGLLPALEPDTSDHLLERVDLYSARGSRIAVETTPEADTDVSCWLCARHWEVSVTPAEDLMTRYHRAVAAEDHSVFVDARKL</sequence>
<dbReference type="Gene3D" id="3.40.50.150">
    <property type="entry name" value="Vaccinia Virus protein VP39"/>
    <property type="match status" value="1"/>
</dbReference>
<dbReference type="SUPFAM" id="SSF53335">
    <property type="entry name" value="S-adenosyl-L-methionine-dependent methyltransferases"/>
    <property type="match status" value="1"/>
</dbReference>
<organism evidence="7 8">
    <name type="scientific">Mycolicibacterium iranicum</name>
    <name type="common">Mycobacterium iranicum</name>
    <dbReference type="NCBI Taxonomy" id="912594"/>
    <lineage>
        <taxon>Bacteria</taxon>
        <taxon>Bacillati</taxon>
        <taxon>Actinomycetota</taxon>
        <taxon>Actinomycetes</taxon>
        <taxon>Mycobacteriales</taxon>
        <taxon>Mycobacteriaceae</taxon>
        <taxon>Mycolicibacterium</taxon>
    </lineage>
</organism>
<evidence type="ECO:0000256" key="3">
    <source>
        <dbReference type="ARBA" id="ARBA00022603"/>
    </source>
</evidence>
<proteinExistence type="inferred from homology"/>
<keyword evidence="5 6" id="KW-0949">S-adenosyl-L-methionine</keyword>
<dbReference type="InterPro" id="IPR029063">
    <property type="entry name" value="SAM-dependent_MTases_sf"/>
</dbReference>
<evidence type="ECO:0000256" key="4">
    <source>
        <dbReference type="ARBA" id="ARBA00022679"/>
    </source>
</evidence>
<dbReference type="GO" id="GO:0032259">
    <property type="term" value="P:methylation"/>
    <property type="evidence" value="ECO:0007669"/>
    <property type="project" value="UniProtKB-KW"/>
</dbReference>
<dbReference type="PANTHER" id="PTHR43619">
    <property type="entry name" value="S-ADENOSYL-L-METHIONINE-DEPENDENT METHYLTRANSFERASE YKTD-RELATED"/>
    <property type="match status" value="1"/>
</dbReference>
<name>A0A839Q9U0_MYCIR</name>
<reference evidence="7 8" key="1">
    <citation type="submission" date="2020-08" db="EMBL/GenBank/DDBJ databases">
        <title>The Agave Microbiome: Exploring the role of microbial communities in plant adaptations to desert environments.</title>
        <authorList>
            <person name="Partida-Martinez L.P."/>
        </authorList>
    </citation>
    <scope>NUCLEOTIDE SEQUENCE [LARGE SCALE GENOMIC DNA]</scope>
    <source>
        <strain evidence="7 8">AT2.18</strain>
    </source>
</reference>
<dbReference type="NCBIfam" id="TIGR00027">
    <property type="entry name" value="mthyl_TIGR00027"/>
    <property type="match status" value="1"/>
</dbReference>
<comment type="similarity">
    <text evidence="2 6">Belongs to the UPF0677 family.</text>
</comment>
<keyword evidence="3 6" id="KW-0489">Methyltransferase</keyword>
<dbReference type="InterPro" id="IPR011610">
    <property type="entry name" value="SAM_mthyl_Trfase_ML2640-like"/>
</dbReference>
<comment type="caution">
    <text evidence="7">The sequence shown here is derived from an EMBL/GenBank/DDBJ whole genome shotgun (WGS) entry which is preliminary data.</text>
</comment>